<organism evidence="2 3">
    <name type="scientific">Roseateles puraquae</name>
    <dbReference type="NCBI Taxonomy" id="431059"/>
    <lineage>
        <taxon>Bacteria</taxon>
        <taxon>Pseudomonadati</taxon>
        <taxon>Pseudomonadota</taxon>
        <taxon>Betaproteobacteria</taxon>
        <taxon>Burkholderiales</taxon>
        <taxon>Sphaerotilaceae</taxon>
        <taxon>Roseateles</taxon>
    </lineage>
</organism>
<accession>A0A254NFG0</accession>
<evidence type="ECO:0000313" key="3">
    <source>
        <dbReference type="Proteomes" id="UP000197446"/>
    </source>
</evidence>
<proteinExistence type="predicted"/>
<gene>
    <name evidence="2" type="ORF">CDO81_10380</name>
</gene>
<feature type="transmembrane region" description="Helical" evidence="1">
    <location>
        <begin position="75"/>
        <end position="96"/>
    </location>
</feature>
<name>A0A254NFG0_9BURK</name>
<keyword evidence="3" id="KW-1185">Reference proteome</keyword>
<keyword evidence="1" id="KW-1133">Transmembrane helix</keyword>
<feature type="transmembrane region" description="Helical" evidence="1">
    <location>
        <begin position="102"/>
        <end position="120"/>
    </location>
</feature>
<dbReference type="EMBL" id="NISI01000003">
    <property type="protein sequence ID" value="OWR04118.1"/>
    <property type="molecule type" value="Genomic_DNA"/>
</dbReference>
<keyword evidence="1" id="KW-0472">Membrane</keyword>
<dbReference type="Proteomes" id="UP000197446">
    <property type="component" value="Unassembled WGS sequence"/>
</dbReference>
<dbReference type="AlphaFoldDB" id="A0A254NFG0"/>
<comment type="caution">
    <text evidence="2">The sequence shown here is derived from an EMBL/GenBank/DDBJ whole genome shotgun (WGS) entry which is preliminary data.</text>
</comment>
<protein>
    <submittedName>
        <fullName evidence="2">Uncharacterized protein</fullName>
    </submittedName>
</protein>
<keyword evidence="1" id="KW-0812">Transmembrane</keyword>
<sequence length="248" mass="24388">MTLVGLLLVMAALRLGGRRLGGLLAGLPTITAPTLAWTAVEHGTGFAVQAAIGSVASCAAGALFAWAYVSASRRLAAAGALACGLIAAGVAAVPALTASHDLLAAVGLALLVTGLAWRTLPASAATSAPERPPRAGLPALQMAGIATVLTVAVSTIGPWFGPYATGLLASLPLISAPLAVAEHAGSGHQASTEFLRGYVKGLFGKAAFGVVFVLLAPAVGALPALALAVAATGLMSLHPGPRRRTTAA</sequence>
<evidence type="ECO:0000256" key="1">
    <source>
        <dbReference type="SAM" id="Phobius"/>
    </source>
</evidence>
<feature type="transmembrane region" description="Helical" evidence="1">
    <location>
        <begin position="206"/>
        <end position="234"/>
    </location>
</feature>
<evidence type="ECO:0000313" key="2">
    <source>
        <dbReference type="EMBL" id="OWR04118.1"/>
    </source>
</evidence>
<feature type="transmembrane region" description="Helical" evidence="1">
    <location>
        <begin position="45"/>
        <end position="68"/>
    </location>
</feature>
<feature type="transmembrane region" description="Helical" evidence="1">
    <location>
        <begin position="140"/>
        <end position="161"/>
    </location>
</feature>
<reference evidence="2 3" key="1">
    <citation type="journal article" date="2007" name="Int. J. Syst. Evol. Microbiol.">
        <title>Description of Pelomonas aquatica sp. nov. and Pelomonas puraquae sp. nov., isolated from industrial and haemodialysis water.</title>
        <authorList>
            <person name="Gomila M."/>
            <person name="Bowien B."/>
            <person name="Falsen E."/>
            <person name="Moore E.R."/>
            <person name="Lalucat J."/>
        </authorList>
    </citation>
    <scope>NUCLEOTIDE SEQUENCE [LARGE SCALE GENOMIC DNA]</scope>
    <source>
        <strain evidence="2 3">CCUG 52769</strain>
    </source>
</reference>